<dbReference type="AlphaFoldDB" id="A0A8X8AHT1"/>
<protein>
    <submittedName>
        <fullName evidence="2">Uncharacterized protein</fullName>
    </submittedName>
</protein>
<feature type="compositionally biased region" description="Basic and acidic residues" evidence="1">
    <location>
        <begin position="99"/>
        <end position="113"/>
    </location>
</feature>
<feature type="region of interest" description="Disordered" evidence="1">
    <location>
        <begin position="1"/>
        <end position="22"/>
    </location>
</feature>
<evidence type="ECO:0000313" key="2">
    <source>
        <dbReference type="EMBL" id="KAG6787022.1"/>
    </source>
</evidence>
<comment type="caution">
    <text evidence="2">The sequence shown here is derived from an EMBL/GenBank/DDBJ whole genome shotgun (WGS) entry which is preliminary data.</text>
</comment>
<evidence type="ECO:0000256" key="1">
    <source>
        <dbReference type="SAM" id="MobiDB-lite"/>
    </source>
</evidence>
<gene>
    <name evidence="2" type="ORF">POTOM_008649</name>
</gene>
<accession>A0A8X8AHT1</accession>
<feature type="region of interest" description="Disordered" evidence="1">
    <location>
        <begin position="84"/>
        <end position="113"/>
    </location>
</feature>
<proteinExistence type="predicted"/>
<reference evidence="2" key="1">
    <citation type="journal article" date="2020" name="bioRxiv">
        <title>Hybrid origin of Populus tomentosa Carr. identified through genome sequencing and phylogenomic analysis.</title>
        <authorList>
            <person name="An X."/>
            <person name="Gao K."/>
            <person name="Chen Z."/>
            <person name="Li J."/>
            <person name="Yang X."/>
            <person name="Yang X."/>
            <person name="Zhou J."/>
            <person name="Guo T."/>
            <person name="Zhao T."/>
            <person name="Huang S."/>
            <person name="Miao D."/>
            <person name="Khan W.U."/>
            <person name="Rao P."/>
            <person name="Ye M."/>
            <person name="Lei B."/>
            <person name="Liao W."/>
            <person name="Wang J."/>
            <person name="Ji L."/>
            <person name="Li Y."/>
            <person name="Guo B."/>
            <person name="Mustafa N.S."/>
            <person name="Li S."/>
            <person name="Yun Q."/>
            <person name="Keller S.R."/>
            <person name="Mao J."/>
            <person name="Zhang R."/>
            <person name="Strauss S.H."/>
        </authorList>
    </citation>
    <scope>NUCLEOTIDE SEQUENCE</scope>
    <source>
        <strain evidence="2">GM15</strain>
        <tissue evidence="2">Leaf</tissue>
    </source>
</reference>
<name>A0A8X8AHT1_POPTO</name>
<evidence type="ECO:0000313" key="3">
    <source>
        <dbReference type="Proteomes" id="UP000886885"/>
    </source>
</evidence>
<dbReference type="EMBL" id="JAAWWB010000003">
    <property type="protein sequence ID" value="KAG6787022.1"/>
    <property type="molecule type" value="Genomic_DNA"/>
</dbReference>
<dbReference type="Proteomes" id="UP000886885">
    <property type="component" value="Chromosome 2A"/>
</dbReference>
<keyword evidence="3" id="KW-1185">Reference proteome</keyword>
<sequence length="113" mass="13114">MVGPGDHPARKRHAGQAETQASWQGWLTRSLSRDISSCLVSRFCNIILFHIASKWGHYLSCKPAMPPLRYDEAPNQTSYDMKRKNLRDDMKFKSNTPRSDLDLRRLRKLKDPD</sequence>
<organism evidence="2 3">
    <name type="scientific">Populus tomentosa</name>
    <name type="common">Chinese white poplar</name>
    <dbReference type="NCBI Taxonomy" id="118781"/>
    <lineage>
        <taxon>Eukaryota</taxon>
        <taxon>Viridiplantae</taxon>
        <taxon>Streptophyta</taxon>
        <taxon>Embryophyta</taxon>
        <taxon>Tracheophyta</taxon>
        <taxon>Spermatophyta</taxon>
        <taxon>Magnoliopsida</taxon>
        <taxon>eudicotyledons</taxon>
        <taxon>Gunneridae</taxon>
        <taxon>Pentapetalae</taxon>
        <taxon>rosids</taxon>
        <taxon>fabids</taxon>
        <taxon>Malpighiales</taxon>
        <taxon>Salicaceae</taxon>
        <taxon>Saliceae</taxon>
        <taxon>Populus</taxon>
    </lineage>
</organism>